<dbReference type="RefSeq" id="WP_188358884.1">
    <property type="nucleotide sequence ID" value="NZ_BMDC01000001.1"/>
</dbReference>
<evidence type="ECO:0000259" key="2">
    <source>
        <dbReference type="Pfam" id="PF13400"/>
    </source>
</evidence>
<dbReference type="Proteomes" id="UP000600171">
    <property type="component" value="Unassembled WGS sequence"/>
</dbReference>
<evidence type="ECO:0000313" key="3">
    <source>
        <dbReference type="EMBL" id="GGH59397.1"/>
    </source>
</evidence>
<dbReference type="Pfam" id="PF13400">
    <property type="entry name" value="Tad"/>
    <property type="match status" value="1"/>
</dbReference>
<evidence type="ECO:0000313" key="4">
    <source>
        <dbReference type="Proteomes" id="UP000600171"/>
    </source>
</evidence>
<accession>A0A917IPI3</accession>
<feature type="domain" description="Putative Flp pilus-assembly TadG-like N-terminal" evidence="2">
    <location>
        <begin position="11"/>
        <end position="57"/>
    </location>
</feature>
<name>A0A917IPI3_9MICC</name>
<feature type="transmembrane region" description="Helical" evidence="1">
    <location>
        <begin position="12"/>
        <end position="34"/>
    </location>
</feature>
<evidence type="ECO:0000256" key="1">
    <source>
        <dbReference type="SAM" id="Phobius"/>
    </source>
</evidence>
<keyword evidence="4" id="KW-1185">Reference proteome</keyword>
<dbReference type="EMBL" id="BMDC01000001">
    <property type="protein sequence ID" value="GGH59397.1"/>
    <property type="molecule type" value="Genomic_DNA"/>
</dbReference>
<keyword evidence="1" id="KW-0472">Membrane</keyword>
<proteinExistence type="predicted"/>
<organism evidence="3 4">
    <name type="scientific">Rothia aerolata</name>
    <dbReference type="NCBI Taxonomy" id="1812262"/>
    <lineage>
        <taxon>Bacteria</taxon>
        <taxon>Bacillati</taxon>
        <taxon>Actinomycetota</taxon>
        <taxon>Actinomycetes</taxon>
        <taxon>Micrococcales</taxon>
        <taxon>Micrococcaceae</taxon>
        <taxon>Rothia</taxon>
    </lineage>
</organism>
<gene>
    <name evidence="3" type="ORF">GCM10007359_06550</name>
</gene>
<keyword evidence="1" id="KW-0812">Transmembrane</keyword>
<keyword evidence="1" id="KW-1133">Transmembrane helix</keyword>
<reference evidence="3 4" key="1">
    <citation type="journal article" date="2014" name="Int. J. Syst. Evol. Microbiol.">
        <title>Complete genome sequence of Corynebacterium casei LMG S-19264T (=DSM 44701T), isolated from a smear-ripened cheese.</title>
        <authorList>
            <consortium name="US DOE Joint Genome Institute (JGI-PGF)"/>
            <person name="Walter F."/>
            <person name="Albersmeier A."/>
            <person name="Kalinowski J."/>
            <person name="Ruckert C."/>
        </authorList>
    </citation>
    <scope>NUCLEOTIDE SEQUENCE [LARGE SCALE GENOMIC DNA]</scope>
    <source>
        <strain evidence="3 4">CCM 8669</strain>
    </source>
</reference>
<sequence length="147" mass="15640">MRYPAHDREQGSISLLLIGLCALLLLIASVTIGITQVYIEKSKLQALADQTASAVANSVETVELNGEAPQVIFTDSQVSEATRTFLTDSGAYDQFNQLAIGPATGSSDNRSANVELTSYARVPMVSLVLPEGVPISAQSTARSRLQQ</sequence>
<protein>
    <recommendedName>
        <fullName evidence="2">Putative Flp pilus-assembly TadG-like N-terminal domain-containing protein</fullName>
    </recommendedName>
</protein>
<comment type="caution">
    <text evidence="3">The sequence shown here is derived from an EMBL/GenBank/DDBJ whole genome shotgun (WGS) entry which is preliminary data.</text>
</comment>
<dbReference type="InterPro" id="IPR028087">
    <property type="entry name" value="Tad_N"/>
</dbReference>
<dbReference type="AlphaFoldDB" id="A0A917IPI3"/>